<protein>
    <recommendedName>
        <fullName evidence="1">AsmA domain-containing protein</fullName>
    </recommendedName>
</protein>
<dbReference type="GO" id="GO:0090313">
    <property type="term" value="P:regulation of protein targeting to membrane"/>
    <property type="evidence" value="ECO:0007669"/>
    <property type="project" value="TreeGrafter"/>
</dbReference>
<evidence type="ECO:0000313" key="2">
    <source>
        <dbReference type="EMBL" id="BAL95988.1"/>
    </source>
</evidence>
<organism evidence="2 3">
    <name type="scientific">Rubrivivax gelatinosus (strain NBRC 100245 / IL144)</name>
    <dbReference type="NCBI Taxonomy" id="983917"/>
    <lineage>
        <taxon>Bacteria</taxon>
        <taxon>Pseudomonadati</taxon>
        <taxon>Pseudomonadota</taxon>
        <taxon>Betaproteobacteria</taxon>
        <taxon>Burkholderiales</taxon>
        <taxon>Sphaerotilaceae</taxon>
        <taxon>Rubrivivax</taxon>
    </lineage>
</organism>
<dbReference type="PATRIC" id="fig|983917.3.peg.2573"/>
<dbReference type="eggNOG" id="COG2982">
    <property type="taxonomic scope" value="Bacteria"/>
</dbReference>
<sequence length="644" mass="67826">MAAFAGLLLAALLLCEALGWPFLRGPVERAAARATASPVRIEAPFRVRFVLSPHVQAARIVVGAAHGLELPHFVDAREVRVDWLWSDIRRWRDGAPLRLEALRAHALDARLQRLADGRASWQLGQPAAPPAGDAALPRFGLLALDQGHVEIDDRLLALRATVDLSGSEGEGGRGIEARARGQYRGHALDLRAQTAAALPLLDESEQAPALPVRLEGRVGEVVLAFDGRAAALLTGRRLDGALRLKGPSLAAVGSPLGLALPATPPFELVGRLAHDAGVWHLVAERAAVGSSRLAGDFRYDGTREPGRLSGQLGGERLALADLGPAVGAAGAPARPAPADAPPRRVLPQREFNLPQLRGMDADVQVAVGELDFGTEALAPVRQLRTRVRLDDAVLRLDALSGVIGGGRVEGWSALDARQTPAHWSLDLSFERVDVARWIPALRRGGGGDDARQALLTGILEGRLVLAGRGRSTAQILGSADGDGRLMLRRGTVSHLLTEAAGLDLAQALGVLVRGDEPLPLRCARLEFGVRDGLVVPRVAVIDNRDSTVLVDGRASLADETLALRAQVRPKDFSPLSLRTPVLIGGHFSRPEVGVQAGRLAGRAAAAIVLGVLAAPVAALLPFVDPGSGEKSDPCTAQPKPAPGR</sequence>
<dbReference type="InterPro" id="IPR052894">
    <property type="entry name" value="AsmA-related"/>
</dbReference>
<proteinExistence type="predicted"/>
<feature type="domain" description="AsmA" evidence="1">
    <location>
        <begin position="288"/>
        <end position="534"/>
    </location>
</feature>
<dbReference type="GO" id="GO:0005886">
    <property type="term" value="C:plasma membrane"/>
    <property type="evidence" value="ECO:0007669"/>
    <property type="project" value="TreeGrafter"/>
</dbReference>
<dbReference type="Pfam" id="PF05170">
    <property type="entry name" value="AsmA"/>
    <property type="match status" value="1"/>
</dbReference>
<reference evidence="2 3" key="1">
    <citation type="journal article" date="2012" name="J. Bacteriol.">
        <title>Complete genome sequence of phototrophic betaproteobacterium Rubrivivax gelatinosus IL144.</title>
        <authorList>
            <person name="Nagashima S."/>
            <person name="Kamimura A."/>
            <person name="Shimizu T."/>
            <person name="Nakamura-isaki S."/>
            <person name="Aono E."/>
            <person name="Sakamoto K."/>
            <person name="Ichikawa N."/>
            <person name="Nakazawa H."/>
            <person name="Sekine M."/>
            <person name="Yamazaki S."/>
            <person name="Fujita N."/>
            <person name="Shimada K."/>
            <person name="Hanada S."/>
            <person name="Nagashima K.V.P."/>
        </authorList>
    </citation>
    <scope>NUCLEOTIDE SEQUENCE [LARGE SCALE GENOMIC DNA]</scope>
    <source>
        <strain evidence="3">NBRC 100245 / IL144</strain>
    </source>
</reference>
<evidence type="ECO:0000259" key="1">
    <source>
        <dbReference type="Pfam" id="PF05170"/>
    </source>
</evidence>
<gene>
    <name evidence="2" type="ordered locus">RGE_26490</name>
</gene>
<dbReference type="STRING" id="983917.RGE_26490"/>
<name>I0HSK1_RUBGI</name>
<evidence type="ECO:0000313" key="3">
    <source>
        <dbReference type="Proteomes" id="UP000007883"/>
    </source>
</evidence>
<dbReference type="InterPro" id="IPR007844">
    <property type="entry name" value="AsmA"/>
</dbReference>
<dbReference type="RefSeq" id="WP_014428850.1">
    <property type="nucleotide sequence ID" value="NC_017075.1"/>
</dbReference>
<dbReference type="KEGG" id="rge:RGE_26490"/>
<keyword evidence="3" id="KW-1185">Reference proteome</keyword>
<dbReference type="Proteomes" id="UP000007883">
    <property type="component" value="Chromosome"/>
</dbReference>
<dbReference type="EMBL" id="AP012320">
    <property type="protein sequence ID" value="BAL95988.1"/>
    <property type="molecule type" value="Genomic_DNA"/>
</dbReference>
<dbReference type="AlphaFoldDB" id="I0HSK1"/>
<accession>I0HSK1</accession>
<dbReference type="HOGENOM" id="CLU_017234_2_0_4"/>
<dbReference type="PANTHER" id="PTHR30441:SF9">
    <property type="entry name" value="ASMA FAMILY PROTEIN YHJG"/>
    <property type="match status" value="1"/>
</dbReference>
<dbReference type="PANTHER" id="PTHR30441">
    <property type="entry name" value="DUF748 DOMAIN-CONTAINING PROTEIN"/>
    <property type="match status" value="1"/>
</dbReference>